<dbReference type="EMBL" id="JACRWC010000067">
    <property type="protein sequence ID" value="MBC5999430.1"/>
    <property type="molecule type" value="Genomic_DNA"/>
</dbReference>
<accession>A0A923NAY7</accession>
<protein>
    <submittedName>
        <fullName evidence="1">Uncharacterized protein</fullName>
    </submittedName>
</protein>
<evidence type="ECO:0000313" key="1">
    <source>
        <dbReference type="EMBL" id="MBC5999430.1"/>
    </source>
</evidence>
<keyword evidence="2" id="KW-1185">Reference proteome</keyword>
<organism evidence="1 2">
    <name type="scientific">Lentihominibacter faecis</name>
    <dbReference type="NCBI Taxonomy" id="2764712"/>
    <lineage>
        <taxon>Bacteria</taxon>
        <taxon>Bacillati</taxon>
        <taxon>Bacillota</taxon>
        <taxon>Clostridia</taxon>
        <taxon>Peptostreptococcales</taxon>
        <taxon>Anaerovoracaceae</taxon>
        <taxon>Lentihominibacter</taxon>
    </lineage>
</organism>
<proteinExistence type="predicted"/>
<comment type="caution">
    <text evidence="1">The sequence shown here is derived from an EMBL/GenBank/DDBJ whole genome shotgun (WGS) entry which is preliminary data.</text>
</comment>
<reference evidence="1" key="1">
    <citation type="submission" date="2020-08" db="EMBL/GenBank/DDBJ databases">
        <authorList>
            <person name="Liu C."/>
            <person name="Sun Q."/>
        </authorList>
    </citation>
    <scope>NUCLEOTIDE SEQUENCE</scope>
    <source>
        <strain evidence="1">BX16</strain>
    </source>
</reference>
<sequence>MSKEEKSSKVLDSYYENCAFPKPKSKKKKLLHNGYKDKHERICWYTGRPGAERHEIWGGPDRQKSIEMGFQVDLCSELHARLHANCDEWAKTENLKWKMFFQMQYEQKLIESGIRPEMARECWMALIGRNYL</sequence>
<gene>
    <name evidence="1" type="ORF">H8876_05400</name>
</gene>
<name>A0A923NAY7_9FIRM</name>
<dbReference type="RefSeq" id="WP_249286867.1">
    <property type="nucleotide sequence ID" value="NZ_JACRWC010000067.1"/>
</dbReference>
<dbReference type="AlphaFoldDB" id="A0A923NAY7"/>
<evidence type="ECO:0000313" key="2">
    <source>
        <dbReference type="Proteomes" id="UP000644115"/>
    </source>
</evidence>
<dbReference type="Proteomes" id="UP000644115">
    <property type="component" value="Unassembled WGS sequence"/>
</dbReference>